<keyword evidence="2" id="KW-1185">Reference proteome</keyword>
<dbReference type="EMBL" id="RJSE01000007">
    <property type="protein sequence ID" value="RNL62707.1"/>
    <property type="molecule type" value="Genomic_DNA"/>
</dbReference>
<gene>
    <name evidence="1" type="ORF">EFK50_13220</name>
</gene>
<comment type="caution">
    <text evidence="1">The sequence shown here is derived from an EMBL/GenBank/DDBJ whole genome shotgun (WGS) entry which is preliminary data.</text>
</comment>
<name>A0A3N0CGY7_9ACTN</name>
<evidence type="ECO:0000313" key="2">
    <source>
        <dbReference type="Proteomes" id="UP000267128"/>
    </source>
</evidence>
<organism evidence="1 2">
    <name type="scientific">Nocardioides marmoriginsengisoli</name>
    <dbReference type="NCBI Taxonomy" id="661483"/>
    <lineage>
        <taxon>Bacteria</taxon>
        <taxon>Bacillati</taxon>
        <taxon>Actinomycetota</taxon>
        <taxon>Actinomycetes</taxon>
        <taxon>Propionibacteriales</taxon>
        <taxon>Nocardioidaceae</taxon>
        <taxon>Nocardioides</taxon>
    </lineage>
</organism>
<protein>
    <submittedName>
        <fullName evidence="1">Uncharacterized protein</fullName>
    </submittedName>
</protein>
<proteinExistence type="predicted"/>
<sequence length="390" mass="43019">MMGEQIQRFRHATLLWCHQATEASAPKFIATLEDRGPARNLRYQLGETVRSIAVPLPTINEIASRHPNALVETWRQAAAASALGEHDFGADIDHTRLDGDESRAVLKDAADIARGLVILDRRYSNVPGWVHFKNPGRLERAAEACSQFAAEQPPNFSVDARGWHPQPAAIEGPALPGMAGVLQAQHNMLIDLSRFPNALNLRRILHSQIGMTHEAAGHAESAAPGLVDRFRDREYTYKLLQRSSRNLGGLVGDGGLACSESENAHARLKSLPMSEPKDAPSLHQLARHFARTDARVASTLERGFAENLYFVSVKYPRLGDQTLAGVVQQRQRWVPVTSPVQTDLIPLVRERLRSVALVGAISSENLESRLSYETVLAQQPGCDSERAPRR</sequence>
<reference evidence="1 2" key="1">
    <citation type="submission" date="2018-11" db="EMBL/GenBank/DDBJ databases">
        <authorList>
            <person name="Li F."/>
        </authorList>
    </citation>
    <scope>NUCLEOTIDE SEQUENCE [LARGE SCALE GENOMIC DNA]</scope>
    <source>
        <strain evidence="1 2">Gsoil 097</strain>
    </source>
</reference>
<accession>A0A3N0CGY7</accession>
<evidence type="ECO:0000313" key="1">
    <source>
        <dbReference type="EMBL" id="RNL62707.1"/>
    </source>
</evidence>
<dbReference type="Proteomes" id="UP000267128">
    <property type="component" value="Unassembled WGS sequence"/>
</dbReference>
<dbReference type="AlphaFoldDB" id="A0A3N0CGY7"/>